<dbReference type="PANTHER" id="PTHR23501">
    <property type="entry name" value="MAJOR FACILITATOR SUPERFAMILY"/>
    <property type="match status" value="1"/>
</dbReference>
<sequence length="102" mass="11311">MKVYSCDFILNYAYFDKGLEGVFNTWSIRPIKTNRNIVLVSIMLAMFMAAIEGTIVATAIPSIVGDLGGFSLFSWVFSSFLLAQAVTIPIYGTVENLYLRLA</sequence>
<reference evidence="9" key="1">
    <citation type="submission" date="2018-02" db="EMBL/GenBank/DDBJ databases">
        <authorList>
            <person name="Hausmann B."/>
        </authorList>
    </citation>
    <scope>NUCLEOTIDE SEQUENCE [LARGE SCALE GENOMIC DNA]</scope>
    <source>
        <strain evidence="9">Peat soil MAG SbF1</strain>
    </source>
</reference>
<organism evidence="8 9">
    <name type="scientific">Candidatus Desulfosporosinus infrequens</name>
    <dbReference type="NCBI Taxonomy" id="2043169"/>
    <lineage>
        <taxon>Bacteria</taxon>
        <taxon>Bacillati</taxon>
        <taxon>Bacillota</taxon>
        <taxon>Clostridia</taxon>
        <taxon>Eubacteriales</taxon>
        <taxon>Desulfitobacteriaceae</taxon>
        <taxon>Desulfosporosinus</taxon>
    </lineage>
</organism>
<keyword evidence="4 6" id="KW-1133">Transmembrane helix</keyword>
<feature type="transmembrane region" description="Helical" evidence="6">
    <location>
        <begin position="37"/>
        <end position="60"/>
    </location>
</feature>
<dbReference type="InterPro" id="IPR036259">
    <property type="entry name" value="MFS_trans_sf"/>
</dbReference>
<name>A0A2U3LK33_9FIRM</name>
<keyword evidence="5 6" id="KW-0472">Membrane</keyword>
<accession>A0A2U3LK33</accession>
<protein>
    <recommendedName>
        <fullName evidence="7">Major facilitator superfamily (MFS) profile domain-containing protein</fullName>
    </recommendedName>
</protein>
<evidence type="ECO:0000259" key="7">
    <source>
        <dbReference type="PROSITE" id="PS50850"/>
    </source>
</evidence>
<dbReference type="AlphaFoldDB" id="A0A2U3LK33"/>
<evidence type="ECO:0000313" key="9">
    <source>
        <dbReference type="Proteomes" id="UP000238916"/>
    </source>
</evidence>
<dbReference type="PROSITE" id="PS50850">
    <property type="entry name" value="MFS"/>
    <property type="match status" value="1"/>
</dbReference>
<dbReference type="GO" id="GO:0022857">
    <property type="term" value="F:transmembrane transporter activity"/>
    <property type="evidence" value="ECO:0007669"/>
    <property type="project" value="InterPro"/>
</dbReference>
<dbReference type="Gene3D" id="1.20.1250.20">
    <property type="entry name" value="MFS general substrate transporter like domains"/>
    <property type="match status" value="1"/>
</dbReference>
<feature type="transmembrane region" description="Helical" evidence="6">
    <location>
        <begin position="72"/>
        <end position="94"/>
    </location>
</feature>
<evidence type="ECO:0000256" key="1">
    <source>
        <dbReference type="ARBA" id="ARBA00004651"/>
    </source>
</evidence>
<evidence type="ECO:0000256" key="4">
    <source>
        <dbReference type="ARBA" id="ARBA00022989"/>
    </source>
</evidence>
<dbReference type="EMBL" id="OMOF01000517">
    <property type="protein sequence ID" value="SPF52263.1"/>
    <property type="molecule type" value="Genomic_DNA"/>
</dbReference>
<keyword evidence="2" id="KW-0813">Transport</keyword>
<evidence type="ECO:0000313" key="8">
    <source>
        <dbReference type="EMBL" id="SPF52263.1"/>
    </source>
</evidence>
<evidence type="ECO:0000256" key="3">
    <source>
        <dbReference type="ARBA" id="ARBA00022692"/>
    </source>
</evidence>
<dbReference type="GO" id="GO:0005886">
    <property type="term" value="C:plasma membrane"/>
    <property type="evidence" value="ECO:0007669"/>
    <property type="project" value="UniProtKB-SubCell"/>
</dbReference>
<gene>
    <name evidence="8" type="ORF">SBF1_5640002</name>
</gene>
<dbReference type="Proteomes" id="UP000238916">
    <property type="component" value="Unassembled WGS sequence"/>
</dbReference>
<evidence type="ECO:0000256" key="5">
    <source>
        <dbReference type="ARBA" id="ARBA00023136"/>
    </source>
</evidence>
<feature type="domain" description="Major facilitator superfamily (MFS) profile" evidence="7">
    <location>
        <begin position="38"/>
        <end position="102"/>
    </location>
</feature>
<evidence type="ECO:0000256" key="2">
    <source>
        <dbReference type="ARBA" id="ARBA00022448"/>
    </source>
</evidence>
<comment type="subcellular location">
    <subcellularLocation>
        <location evidence="1">Cell membrane</location>
        <topology evidence="1">Multi-pass membrane protein</topology>
    </subcellularLocation>
</comment>
<dbReference type="PANTHER" id="PTHR23501:SF191">
    <property type="entry name" value="VACUOLAR BASIC AMINO ACID TRANSPORTER 4"/>
    <property type="match status" value="1"/>
</dbReference>
<keyword evidence="3 6" id="KW-0812">Transmembrane</keyword>
<dbReference type="InterPro" id="IPR020846">
    <property type="entry name" value="MFS_dom"/>
</dbReference>
<evidence type="ECO:0000256" key="6">
    <source>
        <dbReference type="SAM" id="Phobius"/>
    </source>
</evidence>
<dbReference type="SUPFAM" id="SSF103473">
    <property type="entry name" value="MFS general substrate transporter"/>
    <property type="match status" value="1"/>
</dbReference>
<proteinExistence type="predicted"/>